<dbReference type="Gene3D" id="2.60.40.10">
    <property type="entry name" value="Immunoglobulins"/>
    <property type="match status" value="1"/>
</dbReference>
<evidence type="ECO:0000256" key="7">
    <source>
        <dbReference type="ARBA" id="ARBA00022840"/>
    </source>
</evidence>
<dbReference type="PROSITE" id="PS50109">
    <property type="entry name" value="HIS_KIN"/>
    <property type="match status" value="1"/>
</dbReference>
<gene>
    <name evidence="14" type="ORF">DGD08_11015</name>
</gene>
<dbReference type="Gene3D" id="3.30.565.10">
    <property type="entry name" value="Histidine kinase-like ATPase, C-terminal domain"/>
    <property type="match status" value="1"/>
</dbReference>
<keyword evidence="5" id="KW-0547">Nucleotide-binding</keyword>
<dbReference type="SUPFAM" id="SSF55874">
    <property type="entry name" value="ATPase domain of HSP90 chaperone/DNA topoisomerase II/histidine kinase"/>
    <property type="match status" value="1"/>
</dbReference>
<dbReference type="Pfam" id="PF13188">
    <property type="entry name" value="PAS_8"/>
    <property type="match status" value="1"/>
</dbReference>
<comment type="catalytic activity">
    <reaction evidence="1">
        <text>ATP + protein L-histidine = ADP + protein N-phospho-L-histidine.</text>
        <dbReference type="EC" id="2.7.13.3"/>
    </reaction>
</comment>
<dbReference type="Gene3D" id="3.30.450.20">
    <property type="entry name" value="PAS domain"/>
    <property type="match status" value="1"/>
</dbReference>
<evidence type="ECO:0000256" key="8">
    <source>
        <dbReference type="ARBA" id="ARBA00023012"/>
    </source>
</evidence>
<accession>A0A3D4V9B2</accession>
<keyword evidence="10" id="KW-0175">Coiled coil</keyword>
<evidence type="ECO:0000256" key="10">
    <source>
        <dbReference type="SAM" id="Coils"/>
    </source>
</evidence>
<dbReference type="InterPro" id="IPR011006">
    <property type="entry name" value="CheY-like_superfamily"/>
</dbReference>
<dbReference type="CDD" id="cd00130">
    <property type="entry name" value="PAS"/>
    <property type="match status" value="1"/>
</dbReference>
<name>A0A3D4V9B2_9BACT</name>
<dbReference type="Gene3D" id="3.40.50.2300">
    <property type="match status" value="1"/>
</dbReference>
<evidence type="ECO:0000256" key="6">
    <source>
        <dbReference type="ARBA" id="ARBA00022777"/>
    </source>
</evidence>
<feature type="compositionally biased region" description="Low complexity" evidence="11">
    <location>
        <begin position="1180"/>
        <end position="1191"/>
    </location>
</feature>
<comment type="caution">
    <text evidence="14">The sequence shown here is derived from an EMBL/GenBank/DDBJ whole genome shotgun (WGS) entry which is preliminary data.</text>
</comment>
<dbReference type="InterPro" id="IPR001789">
    <property type="entry name" value="Sig_transdc_resp-reg_receiver"/>
</dbReference>
<dbReference type="CDD" id="cd00082">
    <property type="entry name" value="HisKA"/>
    <property type="match status" value="1"/>
</dbReference>
<evidence type="ECO:0000313" key="15">
    <source>
        <dbReference type="Proteomes" id="UP000264071"/>
    </source>
</evidence>
<keyword evidence="7" id="KW-0067">ATP-binding</keyword>
<proteinExistence type="predicted"/>
<dbReference type="InterPro" id="IPR013783">
    <property type="entry name" value="Ig-like_fold"/>
</dbReference>
<dbReference type="SMART" id="SM00448">
    <property type="entry name" value="REC"/>
    <property type="match status" value="1"/>
</dbReference>
<feature type="coiled-coil region" evidence="10">
    <location>
        <begin position="919"/>
        <end position="949"/>
    </location>
</feature>
<dbReference type="InterPro" id="IPR036890">
    <property type="entry name" value="HATPase_C_sf"/>
</dbReference>
<keyword evidence="6 14" id="KW-0418">Kinase</keyword>
<dbReference type="Proteomes" id="UP000264071">
    <property type="component" value="Unassembled WGS sequence"/>
</dbReference>
<dbReference type="GO" id="GO:0005524">
    <property type="term" value="F:ATP binding"/>
    <property type="evidence" value="ECO:0007669"/>
    <property type="project" value="UniProtKB-KW"/>
</dbReference>
<feature type="modified residue" description="4-aspartylphosphate" evidence="9">
    <location>
        <position position="1245"/>
    </location>
</feature>
<dbReference type="InterPro" id="IPR003594">
    <property type="entry name" value="HATPase_dom"/>
</dbReference>
<keyword evidence="3 9" id="KW-0597">Phosphoprotein</keyword>
<feature type="region of interest" description="Disordered" evidence="11">
    <location>
        <begin position="1173"/>
        <end position="1194"/>
    </location>
</feature>
<evidence type="ECO:0000256" key="4">
    <source>
        <dbReference type="ARBA" id="ARBA00022679"/>
    </source>
</evidence>
<dbReference type="PANTHER" id="PTHR43065:SF46">
    <property type="entry name" value="C4-DICARBOXYLATE TRANSPORT SENSOR PROTEIN DCTB"/>
    <property type="match status" value="1"/>
</dbReference>
<evidence type="ECO:0000313" key="14">
    <source>
        <dbReference type="EMBL" id="HCT57719.1"/>
    </source>
</evidence>
<dbReference type="SMART" id="SM00387">
    <property type="entry name" value="HATPase_c"/>
    <property type="match status" value="1"/>
</dbReference>
<keyword evidence="4" id="KW-0808">Transferase</keyword>
<dbReference type="SUPFAM" id="SSF52172">
    <property type="entry name" value="CheY-like"/>
    <property type="match status" value="1"/>
</dbReference>
<reference evidence="14 15" key="1">
    <citation type="journal article" date="2018" name="Nat. Biotechnol.">
        <title>A standardized bacterial taxonomy based on genome phylogeny substantially revises the tree of life.</title>
        <authorList>
            <person name="Parks D.H."/>
            <person name="Chuvochina M."/>
            <person name="Waite D.W."/>
            <person name="Rinke C."/>
            <person name="Skarshewski A."/>
            <person name="Chaumeil P.A."/>
            <person name="Hugenholtz P."/>
        </authorList>
    </citation>
    <scope>NUCLEOTIDE SEQUENCE [LARGE SCALE GENOMIC DNA]</scope>
    <source>
        <strain evidence="14">UBA8844</strain>
    </source>
</reference>
<evidence type="ECO:0000256" key="9">
    <source>
        <dbReference type="PROSITE-ProRule" id="PRU00169"/>
    </source>
</evidence>
<protein>
    <recommendedName>
        <fullName evidence="2">histidine kinase</fullName>
        <ecNumber evidence="2">2.7.13.3</ecNumber>
    </recommendedName>
</protein>
<dbReference type="InterPro" id="IPR036097">
    <property type="entry name" value="HisK_dim/P_sf"/>
</dbReference>
<dbReference type="EC" id="2.7.13.3" evidence="2"/>
<dbReference type="CDD" id="cd17546">
    <property type="entry name" value="REC_hyHK_CKI1_RcsC-like"/>
    <property type="match status" value="1"/>
</dbReference>
<dbReference type="SUPFAM" id="SSF47384">
    <property type="entry name" value="Homodimeric domain of signal transducing histidine kinase"/>
    <property type="match status" value="1"/>
</dbReference>
<evidence type="ECO:0000259" key="13">
    <source>
        <dbReference type="PROSITE" id="PS50110"/>
    </source>
</evidence>
<feature type="domain" description="Response regulatory" evidence="13">
    <location>
        <begin position="1195"/>
        <end position="1310"/>
    </location>
</feature>
<dbReference type="InterPro" id="IPR005467">
    <property type="entry name" value="His_kinase_dom"/>
</dbReference>
<evidence type="ECO:0000256" key="1">
    <source>
        <dbReference type="ARBA" id="ARBA00000085"/>
    </source>
</evidence>
<dbReference type="PRINTS" id="PR00344">
    <property type="entry name" value="BCTRLSENSOR"/>
</dbReference>
<evidence type="ECO:0000256" key="5">
    <source>
        <dbReference type="ARBA" id="ARBA00022741"/>
    </source>
</evidence>
<dbReference type="InterPro" id="IPR004358">
    <property type="entry name" value="Sig_transdc_His_kin-like_C"/>
</dbReference>
<dbReference type="Pfam" id="PF00512">
    <property type="entry name" value="HisKA"/>
    <property type="match status" value="1"/>
</dbReference>
<dbReference type="SUPFAM" id="SSF55785">
    <property type="entry name" value="PYP-like sensor domain (PAS domain)"/>
    <property type="match status" value="1"/>
</dbReference>
<dbReference type="InterPro" id="IPR000014">
    <property type="entry name" value="PAS"/>
</dbReference>
<organism evidence="14 15">
    <name type="scientific">Gemmatimonas aurantiaca</name>
    <dbReference type="NCBI Taxonomy" id="173480"/>
    <lineage>
        <taxon>Bacteria</taxon>
        <taxon>Pseudomonadati</taxon>
        <taxon>Gemmatimonadota</taxon>
        <taxon>Gemmatimonadia</taxon>
        <taxon>Gemmatimonadales</taxon>
        <taxon>Gemmatimonadaceae</taxon>
        <taxon>Gemmatimonas</taxon>
    </lineage>
</organism>
<feature type="domain" description="Histidine kinase" evidence="12">
    <location>
        <begin position="955"/>
        <end position="1173"/>
    </location>
</feature>
<keyword evidence="8" id="KW-0902">Two-component regulatory system</keyword>
<dbReference type="SMART" id="SM00091">
    <property type="entry name" value="PAS"/>
    <property type="match status" value="1"/>
</dbReference>
<dbReference type="InterPro" id="IPR003661">
    <property type="entry name" value="HisK_dim/P_dom"/>
</dbReference>
<dbReference type="InterPro" id="IPR035965">
    <property type="entry name" value="PAS-like_dom_sf"/>
</dbReference>
<dbReference type="EMBL" id="DPIY01000010">
    <property type="protein sequence ID" value="HCT57719.1"/>
    <property type="molecule type" value="Genomic_DNA"/>
</dbReference>
<dbReference type="PANTHER" id="PTHR43065">
    <property type="entry name" value="SENSOR HISTIDINE KINASE"/>
    <property type="match status" value="1"/>
</dbReference>
<dbReference type="Gene3D" id="1.10.287.130">
    <property type="match status" value="1"/>
</dbReference>
<dbReference type="OMA" id="PLANTIW"/>
<dbReference type="SMART" id="SM00388">
    <property type="entry name" value="HisKA"/>
    <property type="match status" value="1"/>
</dbReference>
<dbReference type="Pfam" id="PF00072">
    <property type="entry name" value="Response_reg"/>
    <property type="match status" value="1"/>
</dbReference>
<sequence>MTPSRALELIAALCIAHVVAVQRLAAQEFGRRPTPATSSAVTALELDDLAYTAFGRRDGLPDSPLYSLTRSRDGSVMLGTADRARHFTGRSWSRLPLPPTITDGMVRMVLDASAHERYYVHHRYVSIERDGQWVGRFELPEAAAPIYSAVFEPRGDSTPRLIVGTAGGVFTAQDSGRFTRMPLPAGMVERDAMIASRTVNGEFELWVGTRGGGVARRSNGRWTTWGAADGLDNRMVEHLAVAPPGDSASAIIATEDGAFLLTGNRWRRIGPAGSIARVLRVRVNDATETWIGATSGQVFRSRDDRQFTSLELSPRTLGSRVQALEAVDHGLGHPSIYIAFRSGVLLRVTVGVAGRVATAPEVLGYPIVGAAPRRLGDTLWFWAMNFGAVRFPDFHGVRTNEEMRGGNDSRTRLYFDTGTSPARLLTAIGWHFYEQVGDRWVLRLDVGENDFIFDLLEGPTPSGSNALIIVSGRGAWYESAPSTFTRWPGFPASARAATIDSTGPTRQLLVALADGRVDRFDGQRWSVLSDDRPAIGTPVDLVAMRLSSGECALVLGGSEGLALMRSCGGTPSWKFFDTEHLTGLLGEDVKDLAPLPGGRVAIATSRGLTIASLGRTFADSLAVTESFTDLDGLPHPYVATIGPLDDRGRLWLGTPLGVGFANIDGRRGHEMRPLLSLVQLRNGRGLLITQGSRLQQAESRVEIDAYAMTFHREEETLYRFELDGTPITTPAWTDRGSATLATLSPGRHTIRVRAVDYRGLEAVSSETQFVVMPPAWRSPLALITYGGLLLGAGVLIDRRRNQKSWQRAQEAEANERRLATSEQRFRRLFEDGANPQLLIADGAVLQANHAAMQLLQTSAQPLVGRPIASLIPRVVPLLASDRPTHRRECDVINDHGEAIPVEVWHTRIPLDEAILDHFEMRDLRERKRLEEERAELESQLRDAQRLESMGTLAGGVAHDFNNLLTVIHANAELAASDLVPTSAAGEAISQLLVASHRAREVVRQILTFSRRTALQQEPVRLSALLEETRSLLRSTIPSTVQVIISNEAPDATVTGDTTQLQQLLLNLCSNAEYAMRATNGGTLGIRLRWLTDIATADGAEWVALTVSDSGVGMSPDVRARIFEPFYTTKPVGHGTGLGLSVLHGIVTSHGGLTHVTSELGRGTTMEIHLPASRMAEPERPTATPPTASASSQRQRVLLVDDEDAVAGVIRRLLERNGFNVTLASNGVQALERVAAHPAFDLILTDQTMPMMTGLELVERLRATGHHTPIILASGFGASIDGERVAHLRDVHRIDKPFASNDLLRLVRSAIAGS</sequence>
<evidence type="ECO:0000259" key="12">
    <source>
        <dbReference type="PROSITE" id="PS50109"/>
    </source>
</evidence>
<evidence type="ECO:0000256" key="3">
    <source>
        <dbReference type="ARBA" id="ARBA00022553"/>
    </source>
</evidence>
<dbReference type="PROSITE" id="PS50110">
    <property type="entry name" value="RESPONSE_REGULATORY"/>
    <property type="match status" value="1"/>
</dbReference>
<evidence type="ECO:0000256" key="11">
    <source>
        <dbReference type="SAM" id="MobiDB-lite"/>
    </source>
</evidence>
<dbReference type="Pfam" id="PF02518">
    <property type="entry name" value="HATPase_c"/>
    <property type="match status" value="1"/>
</dbReference>
<evidence type="ECO:0000256" key="2">
    <source>
        <dbReference type="ARBA" id="ARBA00012438"/>
    </source>
</evidence>
<dbReference type="GO" id="GO:0000155">
    <property type="term" value="F:phosphorelay sensor kinase activity"/>
    <property type="evidence" value="ECO:0007669"/>
    <property type="project" value="InterPro"/>
</dbReference>